<evidence type="ECO:0000256" key="1">
    <source>
        <dbReference type="ARBA" id="ARBA00022729"/>
    </source>
</evidence>
<dbReference type="InterPro" id="IPR012338">
    <property type="entry name" value="Beta-lactam/transpept-like"/>
</dbReference>
<accession>A0A398B4D7</accession>
<feature type="domain" description="SLH" evidence="2">
    <location>
        <begin position="484"/>
        <end position="542"/>
    </location>
</feature>
<comment type="caution">
    <text evidence="3">The sequence shown here is derived from an EMBL/GenBank/DDBJ whole genome shotgun (WGS) entry which is preliminary data.</text>
</comment>
<dbReference type="PANTHER" id="PTHR46825:SF9">
    <property type="entry name" value="BETA-LACTAMASE-RELATED DOMAIN-CONTAINING PROTEIN"/>
    <property type="match status" value="1"/>
</dbReference>
<dbReference type="PROSITE" id="PS51272">
    <property type="entry name" value="SLH"/>
    <property type="match status" value="2"/>
</dbReference>
<dbReference type="AlphaFoldDB" id="A0A398B4D7"/>
<keyword evidence="1" id="KW-0732">Signal</keyword>
<dbReference type="InterPro" id="IPR001466">
    <property type="entry name" value="Beta-lactam-related"/>
</dbReference>
<keyword evidence="4" id="KW-1185">Reference proteome</keyword>
<evidence type="ECO:0000313" key="3">
    <source>
        <dbReference type="EMBL" id="RID84294.1"/>
    </source>
</evidence>
<evidence type="ECO:0000313" key="4">
    <source>
        <dbReference type="Proteomes" id="UP000266016"/>
    </source>
</evidence>
<dbReference type="Pfam" id="PF00395">
    <property type="entry name" value="SLH"/>
    <property type="match status" value="2"/>
</dbReference>
<reference evidence="3 4" key="1">
    <citation type="submission" date="2018-08" db="EMBL/GenBank/DDBJ databases">
        <title>Bacillus jemisoniae sp. nov., Bacillus chryseoplanitiae sp. nov., Bacillus resnikiae sp. nov., and Bacillus frankliniae sp. nov., isolated from Viking spacecraft and associated surfaces.</title>
        <authorList>
            <person name="Seuylemezian A."/>
            <person name="Vaishampayan P."/>
        </authorList>
    </citation>
    <scope>NUCLEOTIDE SEQUENCE [LARGE SCALE GENOMIC DNA]</scope>
    <source>
        <strain evidence="3 4">MA001</strain>
    </source>
</reference>
<dbReference type="EMBL" id="QWVS01000026">
    <property type="protein sequence ID" value="RID84294.1"/>
    <property type="molecule type" value="Genomic_DNA"/>
</dbReference>
<dbReference type="Pfam" id="PF00144">
    <property type="entry name" value="Beta-lactamase"/>
    <property type="match status" value="1"/>
</dbReference>
<feature type="domain" description="SLH" evidence="2">
    <location>
        <begin position="543"/>
        <end position="605"/>
    </location>
</feature>
<dbReference type="Gene3D" id="3.40.710.10">
    <property type="entry name" value="DD-peptidase/beta-lactamase superfamily"/>
    <property type="match status" value="1"/>
</dbReference>
<proteinExistence type="predicted"/>
<dbReference type="InterPro" id="IPR050491">
    <property type="entry name" value="AmpC-like"/>
</dbReference>
<dbReference type="Proteomes" id="UP000266016">
    <property type="component" value="Unassembled WGS sequence"/>
</dbReference>
<dbReference type="PANTHER" id="PTHR46825">
    <property type="entry name" value="D-ALANYL-D-ALANINE-CARBOXYPEPTIDASE/ENDOPEPTIDASE AMPH"/>
    <property type="match status" value="1"/>
</dbReference>
<evidence type="ECO:0000259" key="2">
    <source>
        <dbReference type="PROSITE" id="PS51272"/>
    </source>
</evidence>
<name>A0A398B4D7_9BACI</name>
<organism evidence="3 4">
    <name type="scientific">Peribacillus asahii</name>
    <dbReference type="NCBI Taxonomy" id="228899"/>
    <lineage>
        <taxon>Bacteria</taxon>
        <taxon>Bacillati</taxon>
        <taxon>Bacillota</taxon>
        <taxon>Bacilli</taxon>
        <taxon>Bacillales</taxon>
        <taxon>Bacillaceae</taxon>
        <taxon>Peribacillus</taxon>
    </lineage>
</organism>
<protein>
    <recommendedName>
        <fullName evidence="2">SLH domain-containing protein</fullName>
    </recommendedName>
</protein>
<gene>
    <name evidence="3" type="ORF">D1953_13865</name>
</gene>
<dbReference type="RefSeq" id="WP_119117795.1">
    <property type="nucleotide sequence ID" value="NZ_QWVS01000026.1"/>
</dbReference>
<dbReference type="SUPFAM" id="SSF56601">
    <property type="entry name" value="beta-lactamase/transpeptidase-like"/>
    <property type="match status" value="1"/>
</dbReference>
<sequence length="665" mass="75088">MRRWNKAFLFIILLTFMFSTLICPLSTRANAIEVNKEANVNIDRGELTKFVDDFFSNEQVQKSAPGAVVTVVQGDQVLLNKGYGYADVEKKTAVNPDETLFRVGSVTKTFTAMALLQLVDQGKVDLEEDIRTYFPEIKFKNPFKEPVRVKHLILHNTGFEPREVKIDDIHGDFETYYPLEDYVKGNFPPVIRKPGTSYMYDNFASLLQGYLIEKVTGKRYEDYMKENVFSILEMNHSHTVFSPDLLKNLATGYDPVLGKPIPVYNVKPTNLPDGGMFTTGGDMAKFMIAQLNSGTYKGKSVLSEKSIQLMHKYQQMIHPKFPDTTLGFEAPYSLISNEYVVNKGGDIPGFSSDVWLVPNKKIGVFLSGNMMGGPRLEFYNAFMTKFFPQEAPKYQYLKTSKKKLEKFAGFYRDLRIKTFVTEVKSVGNGKIQIAHSVLGKNTFRQIEPLVFVDKNGKYLIFHETKGKIDYLKYGGDVSYAEKRSIKPFKDVSTKDPYSKYIQTLQIQDALEAKKDGTFGGKESIKRAEFLTVLLKATNIQLSNNPVRFTDMKNHKAKAVVQTAVEYGIVTSTSKTFKPNAAITRQEAASYIYRVLVLSGVQPMDAKLSGSTDKWALDSVKTIVALKLYGPEIKPKKDGTVNYQSKKIMKRQEATALIAKVINVNL</sequence>
<dbReference type="InterPro" id="IPR001119">
    <property type="entry name" value="SLH_dom"/>
</dbReference>